<comment type="caution">
    <text evidence="1">The sequence shown here is derived from an EMBL/GenBank/DDBJ whole genome shotgun (WGS) entry which is preliminary data.</text>
</comment>
<dbReference type="EMBL" id="CAJVPU010000504">
    <property type="protein sequence ID" value="CAG8452617.1"/>
    <property type="molecule type" value="Genomic_DNA"/>
</dbReference>
<sequence>MLCNSDLILSLINYSYHYVVSYPLSFYCTRFAPSAVSFNTSIANIASLKVSALQGPCAEITRTGEFLNGSIFTVSQMTYAEPLCLSDVASVQDNRGSSVWFLSPQG</sequence>
<accession>A0ACA9K4U6</accession>
<reference evidence="1" key="1">
    <citation type="submission" date="2021-06" db="EMBL/GenBank/DDBJ databases">
        <authorList>
            <person name="Kallberg Y."/>
            <person name="Tangrot J."/>
            <person name="Rosling A."/>
        </authorList>
    </citation>
    <scope>NUCLEOTIDE SEQUENCE</scope>
    <source>
        <strain evidence="1">IL203A</strain>
    </source>
</reference>
<name>A0ACA9K4U6_9GLOM</name>
<evidence type="ECO:0000313" key="2">
    <source>
        <dbReference type="Proteomes" id="UP000789702"/>
    </source>
</evidence>
<proteinExistence type="predicted"/>
<keyword evidence="2" id="KW-1185">Reference proteome</keyword>
<organism evidence="1 2">
    <name type="scientific">Dentiscutata heterogama</name>
    <dbReference type="NCBI Taxonomy" id="1316150"/>
    <lineage>
        <taxon>Eukaryota</taxon>
        <taxon>Fungi</taxon>
        <taxon>Fungi incertae sedis</taxon>
        <taxon>Mucoromycota</taxon>
        <taxon>Glomeromycotina</taxon>
        <taxon>Glomeromycetes</taxon>
        <taxon>Diversisporales</taxon>
        <taxon>Gigasporaceae</taxon>
        <taxon>Dentiscutata</taxon>
    </lineage>
</organism>
<gene>
    <name evidence="1" type="ORF">DHETER_LOCUS908</name>
</gene>
<dbReference type="Proteomes" id="UP000789702">
    <property type="component" value="Unassembled WGS sequence"/>
</dbReference>
<evidence type="ECO:0000313" key="1">
    <source>
        <dbReference type="EMBL" id="CAG8452617.1"/>
    </source>
</evidence>
<protein>
    <submittedName>
        <fullName evidence="1">6827_t:CDS:1</fullName>
    </submittedName>
</protein>